<protein>
    <submittedName>
        <fullName evidence="4">GNAT family N-acetyltransferase</fullName>
        <ecNumber evidence="4">2.3.1.-</ecNumber>
    </submittedName>
</protein>
<dbReference type="RefSeq" id="WP_137630594.1">
    <property type="nucleotide sequence ID" value="NZ_BJDO01000011.1"/>
</dbReference>
<dbReference type="InterPro" id="IPR016181">
    <property type="entry name" value="Acyl_CoA_acyltransferase"/>
</dbReference>
<dbReference type="EMBL" id="JBHSSA010000117">
    <property type="protein sequence ID" value="MFC6255233.1"/>
    <property type="molecule type" value="Genomic_DNA"/>
</dbReference>
<dbReference type="Gene3D" id="3.40.630.30">
    <property type="match status" value="1"/>
</dbReference>
<keyword evidence="5" id="KW-1185">Reference proteome</keyword>
<dbReference type="InterPro" id="IPR036390">
    <property type="entry name" value="WH_DNA-bd_sf"/>
</dbReference>
<dbReference type="EC" id="2.3.1.-" evidence="4"/>
<dbReference type="CDD" id="cd04301">
    <property type="entry name" value="NAT_SF"/>
    <property type="match status" value="1"/>
</dbReference>
<dbReference type="InterPro" id="IPR000835">
    <property type="entry name" value="HTH_MarR-typ"/>
</dbReference>
<sequence length="304" mass="34462">MTPEHFIEKFRLFNRYYSNLLSGFDRTLYGNPFSLIEDRVITAIKVAGVTNPNDISEKLNLNKSQLSKILTKMENQDVVQRSINPKDKRSMLINLTEKGERLQDQQVHTVQKGLNEFVAPYSSQQLDRVSSAMHLIKNTLTNQHKVAIETAGVADIGYIADLHARVYTARHYHTIFQYYVLGALAEYAKSGLNGVTFIATVDGTRAGTVSLVETTDGAWQVRWFVVDSAYQGHGLGKQLIATLVKYAAAHDISRMYLWTVSELEAARSIYARNGFHCVETKPNHEWKDDVVTEERWDYAPDAQD</sequence>
<dbReference type="InterPro" id="IPR050769">
    <property type="entry name" value="NAT_camello-type"/>
</dbReference>
<evidence type="ECO:0000256" key="1">
    <source>
        <dbReference type="ARBA" id="ARBA00022679"/>
    </source>
</evidence>
<accession>A0ABW1TCP2</accession>
<evidence type="ECO:0000313" key="4">
    <source>
        <dbReference type="EMBL" id="MFC6255233.1"/>
    </source>
</evidence>
<proteinExistence type="predicted"/>
<reference evidence="5" key="1">
    <citation type="journal article" date="2019" name="Int. J. Syst. Evol. Microbiol.">
        <title>The Global Catalogue of Microorganisms (GCM) 10K type strain sequencing project: providing services to taxonomists for standard genome sequencing and annotation.</title>
        <authorList>
            <consortium name="The Broad Institute Genomics Platform"/>
            <consortium name="The Broad Institute Genome Sequencing Center for Infectious Disease"/>
            <person name="Wu L."/>
            <person name="Ma J."/>
        </authorList>
    </citation>
    <scope>NUCLEOTIDE SEQUENCE [LARGE SCALE GENOMIC DNA]</scope>
    <source>
        <strain evidence="5">CCM 8950</strain>
    </source>
</reference>
<dbReference type="PROSITE" id="PS51186">
    <property type="entry name" value="GNAT"/>
    <property type="match status" value="1"/>
</dbReference>
<evidence type="ECO:0000259" key="3">
    <source>
        <dbReference type="PROSITE" id="PS51186"/>
    </source>
</evidence>
<dbReference type="Pfam" id="PF00583">
    <property type="entry name" value="Acetyltransf_1"/>
    <property type="match status" value="1"/>
</dbReference>
<organism evidence="4 5">
    <name type="scientific">Secundilactobacillus hailunensis</name>
    <dbReference type="NCBI Taxonomy" id="2559923"/>
    <lineage>
        <taxon>Bacteria</taxon>
        <taxon>Bacillati</taxon>
        <taxon>Bacillota</taxon>
        <taxon>Bacilli</taxon>
        <taxon>Lactobacillales</taxon>
        <taxon>Lactobacillaceae</taxon>
        <taxon>Secundilactobacillus</taxon>
    </lineage>
</organism>
<dbReference type="InterPro" id="IPR000182">
    <property type="entry name" value="GNAT_dom"/>
</dbReference>
<comment type="caution">
    <text evidence="4">The sequence shown here is derived from an EMBL/GenBank/DDBJ whole genome shotgun (WGS) entry which is preliminary data.</text>
</comment>
<dbReference type="SUPFAM" id="SSF46785">
    <property type="entry name" value="Winged helix' DNA-binding domain"/>
    <property type="match status" value="1"/>
</dbReference>
<dbReference type="SUPFAM" id="SSF55729">
    <property type="entry name" value="Acyl-CoA N-acyltransferases (Nat)"/>
    <property type="match status" value="1"/>
</dbReference>
<dbReference type="PANTHER" id="PTHR13947">
    <property type="entry name" value="GNAT FAMILY N-ACETYLTRANSFERASE"/>
    <property type="match status" value="1"/>
</dbReference>
<name>A0ABW1TCP2_9LACO</name>
<gene>
    <name evidence="4" type="ORF">ACFP1H_11640</name>
</gene>
<dbReference type="Gene3D" id="1.10.10.10">
    <property type="entry name" value="Winged helix-like DNA-binding domain superfamily/Winged helix DNA-binding domain"/>
    <property type="match status" value="1"/>
</dbReference>
<dbReference type="SMART" id="SM00347">
    <property type="entry name" value="HTH_MARR"/>
    <property type="match status" value="1"/>
</dbReference>
<dbReference type="PANTHER" id="PTHR13947:SF37">
    <property type="entry name" value="LD18367P"/>
    <property type="match status" value="1"/>
</dbReference>
<keyword evidence="1 4" id="KW-0808">Transferase</keyword>
<dbReference type="PRINTS" id="PR00598">
    <property type="entry name" value="HTHMARR"/>
</dbReference>
<dbReference type="InterPro" id="IPR036388">
    <property type="entry name" value="WH-like_DNA-bd_sf"/>
</dbReference>
<dbReference type="GO" id="GO:0016746">
    <property type="term" value="F:acyltransferase activity"/>
    <property type="evidence" value="ECO:0007669"/>
    <property type="project" value="UniProtKB-KW"/>
</dbReference>
<feature type="domain" description="HTH marR-type" evidence="2">
    <location>
        <begin position="1"/>
        <end position="141"/>
    </location>
</feature>
<feature type="domain" description="N-acetyltransferase" evidence="3">
    <location>
        <begin position="146"/>
        <end position="297"/>
    </location>
</feature>
<dbReference type="Pfam" id="PF13463">
    <property type="entry name" value="HTH_27"/>
    <property type="match status" value="1"/>
</dbReference>
<dbReference type="Proteomes" id="UP001596190">
    <property type="component" value="Unassembled WGS sequence"/>
</dbReference>
<evidence type="ECO:0000313" key="5">
    <source>
        <dbReference type="Proteomes" id="UP001596190"/>
    </source>
</evidence>
<evidence type="ECO:0000259" key="2">
    <source>
        <dbReference type="PROSITE" id="PS50995"/>
    </source>
</evidence>
<keyword evidence="4" id="KW-0012">Acyltransferase</keyword>
<dbReference type="PROSITE" id="PS50995">
    <property type="entry name" value="HTH_MARR_2"/>
    <property type="match status" value="1"/>
</dbReference>